<dbReference type="AlphaFoldDB" id="A0A1H6TRW0"/>
<evidence type="ECO:0000313" key="2">
    <source>
        <dbReference type="Proteomes" id="UP000199005"/>
    </source>
</evidence>
<dbReference type="Proteomes" id="UP000199005">
    <property type="component" value="Unassembled WGS sequence"/>
</dbReference>
<protein>
    <submittedName>
        <fullName evidence="1">Uncharacterized protein</fullName>
    </submittedName>
</protein>
<reference evidence="1 2" key="1">
    <citation type="submission" date="2016-10" db="EMBL/GenBank/DDBJ databases">
        <authorList>
            <person name="de Groot N.N."/>
        </authorList>
    </citation>
    <scope>NUCLEOTIDE SEQUENCE [LARGE SCALE GENOMIC DNA]</scope>
    <source>
        <strain evidence="1 2">DSM 1041</strain>
    </source>
</reference>
<organism evidence="1 2">
    <name type="scientific">Azotobacter beijerinckii</name>
    <dbReference type="NCBI Taxonomy" id="170623"/>
    <lineage>
        <taxon>Bacteria</taxon>
        <taxon>Pseudomonadati</taxon>
        <taxon>Pseudomonadota</taxon>
        <taxon>Gammaproteobacteria</taxon>
        <taxon>Pseudomonadales</taxon>
        <taxon>Pseudomonadaceae</taxon>
        <taxon>Azotobacter</taxon>
    </lineage>
</organism>
<proteinExistence type="predicted"/>
<accession>A0A1H6TRW0</accession>
<gene>
    <name evidence="1" type="ORF">SAMN04244579_02143</name>
</gene>
<dbReference type="EMBL" id="FNYO01000022">
    <property type="protein sequence ID" value="SEI82793.1"/>
    <property type="molecule type" value="Genomic_DNA"/>
</dbReference>
<name>A0A1H6TRW0_9GAMM</name>
<sequence>MNSTAVLPRDYREQMQQAALEFLCRHRGEHLSDEPRLFERACDYLVNRMEVPAFMAPRLAHLAMTQLAERPGRIVVDRAASDAERACLVNSFTGESAFVPLRLLPHRLQVGLAATPL</sequence>
<evidence type="ECO:0000313" key="1">
    <source>
        <dbReference type="EMBL" id="SEI82793.1"/>
    </source>
</evidence>
<dbReference type="STRING" id="170623.SAMN04244579_02143"/>
<dbReference type="RefSeq" id="WP_090899323.1">
    <property type="nucleotide sequence ID" value="NZ_FNYO01000022.1"/>
</dbReference>